<gene>
    <name evidence="1" type="ORF">HAX54_035689</name>
</gene>
<name>A0ABS8SFK0_DATST</name>
<dbReference type="Proteomes" id="UP000823775">
    <property type="component" value="Unassembled WGS sequence"/>
</dbReference>
<evidence type="ECO:0000313" key="2">
    <source>
        <dbReference type="Proteomes" id="UP000823775"/>
    </source>
</evidence>
<protein>
    <submittedName>
        <fullName evidence="1">Uncharacterized protein</fullName>
    </submittedName>
</protein>
<keyword evidence="2" id="KW-1185">Reference proteome</keyword>
<proteinExistence type="predicted"/>
<accession>A0ABS8SFK0</accession>
<evidence type="ECO:0000313" key="1">
    <source>
        <dbReference type="EMBL" id="MCD7457656.1"/>
    </source>
</evidence>
<comment type="caution">
    <text evidence="1">The sequence shown here is derived from an EMBL/GenBank/DDBJ whole genome shotgun (WGS) entry which is preliminary data.</text>
</comment>
<reference evidence="1 2" key="1">
    <citation type="journal article" date="2021" name="BMC Genomics">
        <title>Datura genome reveals duplications of psychoactive alkaloid biosynthetic genes and high mutation rate following tissue culture.</title>
        <authorList>
            <person name="Rajewski A."/>
            <person name="Carter-House D."/>
            <person name="Stajich J."/>
            <person name="Litt A."/>
        </authorList>
    </citation>
    <scope>NUCLEOTIDE SEQUENCE [LARGE SCALE GENOMIC DNA]</scope>
    <source>
        <strain evidence="1">AR-01</strain>
    </source>
</reference>
<organism evidence="1 2">
    <name type="scientific">Datura stramonium</name>
    <name type="common">Jimsonweed</name>
    <name type="synonym">Common thornapple</name>
    <dbReference type="NCBI Taxonomy" id="4076"/>
    <lineage>
        <taxon>Eukaryota</taxon>
        <taxon>Viridiplantae</taxon>
        <taxon>Streptophyta</taxon>
        <taxon>Embryophyta</taxon>
        <taxon>Tracheophyta</taxon>
        <taxon>Spermatophyta</taxon>
        <taxon>Magnoliopsida</taxon>
        <taxon>eudicotyledons</taxon>
        <taxon>Gunneridae</taxon>
        <taxon>Pentapetalae</taxon>
        <taxon>asterids</taxon>
        <taxon>lamiids</taxon>
        <taxon>Solanales</taxon>
        <taxon>Solanaceae</taxon>
        <taxon>Solanoideae</taxon>
        <taxon>Datureae</taxon>
        <taxon>Datura</taxon>
    </lineage>
</organism>
<dbReference type="EMBL" id="JACEIK010000468">
    <property type="protein sequence ID" value="MCD7457656.1"/>
    <property type="molecule type" value="Genomic_DNA"/>
</dbReference>
<sequence>MQIVEAVLEVLFTGEDKEREGECGVFSDGFPVAEGRRRERDGFGGGAAAMMFGTVDMRATHWGVRLVLGRTVRGEESGGSGDLCASPEQL</sequence>